<name>A0A511R3F7_9DEIN</name>
<dbReference type="Pfam" id="PF12840">
    <property type="entry name" value="HTH_20"/>
    <property type="match status" value="1"/>
</dbReference>
<dbReference type="OrthoDB" id="9798835at2"/>
<dbReference type="EMBL" id="BJXL01000080">
    <property type="protein sequence ID" value="GEM84153.1"/>
    <property type="molecule type" value="Genomic_DNA"/>
</dbReference>
<evidence type="ECO:0000313" key="3">
    <source>
        <dbReference type="Proteomes" id="UP000321197"/>
    </source>
</evidence>
<dbReference type="InterPro" id="IPR001845">
    <property type="entry name" value="HTH_ArsR_DNA-bd_dom"/>
</dbReference>
<organism evidence="2 3">
    <name type="scientific">Meiothermus hypogaeus NBRC 106114</name>
    <dbReference type="NCBI Taxonomy" id="1227553"/>
    <lineage>
        <taxon>Bacteria</taxon>
        <taxon>Thermotogati</taxon>
        <taxon>Deinococcota</taxon>
        <taxon>Deinococci</taxon>
        <taxon>Thermales</taxon>
        <taxon>Thermaceae</taxon>
        <taxon>Meiothermus</taxon>
    </lineage>
</organism>
<evidence type="ECO:0000259" key="1">
    <source>
        <dbReference type="SMART" id="SM00418"/>
    </source>
</evidence>
<feature type="domain" description="HTH arsR-type" evidence="1">
    <location>
        <begin position="25"/>
        <end position="113"/>
    </location>
</feature>
<dbReference type="SMART" id="SM00418">
    <property type="entry name" value="HTH_ARSR"/>
    <property type="match status" value="1"/>
</dbReference>
<protein>
    <recommendedName>
        <fullName evidence="1">HTH arsR-type domain-containing protein</fullName>
    </recommendedName>
</protein>
<dbReference type="InterPro" id="IPR036388">
    <property type="entry name" value="WH-like_DNA-bd_sf"/>
</dbReference>
<reference evidence="2 3" key="1">
    <citation type="submission" date="2019-07" db="EMBL/GenBank/DDBJ databases">
        <title>Whole genome shotgun sequence of Meiothermus hypogaeus NBRC 106114.</title>
        <authorList>
            <person name="Hosoyama A."/>
            <person name="Uohara A."/>
            <person name="Ohji S."/>
            <person name="Ichikawa N."/>
        </authorList>
    </citation>
    <scope>NUCLEOTIDE SEQUENCE [LARGE SCALE GENOMIC DNA]</scope>
    <source>
        <strain evidence="2 3">NBRC 106114</strain>
    </source>
</reference>
<dbReference type="SUPFAM" id="SSF46785">
    <property type="entry name" value="Winged helix' DNA-binding domain"/>
    <property type="match status" value="1"/>
</dbReference>
<accession>A0A511R3F7</accession>
<dbReference type="CDD" id="cd00090">
    <property type="entry name" value="HTH_ARSR"/>
    <property type="match status" value="1"/>
</dbReference>
<dbReference type="InterPro" id="IPR036390">
    <property type="entry name" value="WH_DNA-bd_sf"/>
</dbReference>
<dbReference type="Proteomes" id="UP000321197">
    <property type="component" value="Unassembled WGS sequence"/>
</dbReference>
<comment type="caution">
    <text evidence="2">The sequence shown here is derived from an EMBL/GenBank/DDBJ whole genome shotgun (WGS) entry which is preliminary data.</text>
</comment>
<proteinExistence type="predicted"/>
<evidence type="ECO:0000313" key="2">
    <source>
        <dbReference type="EMBL" id="GEM84153.1"/>
    </source>
</evidence>
<dbReference type="InterPro" id="IPR011991">
    <property type="entry name" value="ArsR-like_HTH"/>
</dbReference>
<dbReference type="Gene3D" id="1.10.10.10">
    <property type="entry name" value="Winged helix-like DNA-binding domain superfamily/Winged helix DNA-binding domain"/>
    <property type="match status" value="1"/>
</dbReference>
<dbReference type="RefSeq" id="WP_119340719.1">
    <property type="nucleotide sequence ID" value="NZ_BJXL01000080.1"/>
</dbReference>
<gene>
    <name evidence="2" type="ORF">MHY01S_23190</name>
</gene>
<dbReference type="AlphaFoldDB" id="A0A511R3F7"/>
<dbReference type="GO" id="GO:0003700">
    <property type="term" value="F:DNA-binding transcription factor activity"/>
    <property type="evidence" value="ECO:0007669"/>
    <property type="project" value="InterPro"/>
</dbReference>
<sequence>MSKSAKQAEPSPPEPADQMIIRDLETVKVLTDPLRLEILELMRQPITVKAVARSLKMPPTKLYYHIGQMEAHGLIRVVATRVVSGIIEKQYQVTARHYSIDRKLLGVDKNNHHSLTQILHNVLDGVSADIQKGLESGLIRVGDEHPVHQRLVLGRTLVRITPQQAQEFIEKINQLLKQFSEDPSEEAQPYSFLIAFHPHSQAKVMEGDDG</sequence>